<accession>A0A0E2D0S6</accession>
<name>A0A0E2D0S6_LEPIR</name>
<keyword evidence="1" id="KW-0812">Transmembrane</keyword>
<dbReference type="AlphaFoldDB" id="A0A0E2D0S6"/>
<gene>
    <name evidence="2" type="ORF">LEP1GSC105_2678</name>
</gene>
<dbReference type="Proteomes" id="UP000001340">
    <property type="component" value="Unassembled WGS sequence"/>
</dbReference>
<evidence type="ECO:0000256" key="1">
    <source>
        <dbReference type="SAM" id="Phobius"/>
    </source>
</evidence>
<keyword evidence="1" id="KW-0472">Membrane</keyword>
<reference evidence="2 3" key="1">
    <citation type="submission" date="2012-10" db="EMBL/GenBank/DDBJ databases">
        <authorList>
            <person name="Harkins D.M."/>
            <person name="Durkin A.S."/>
            <person name="Brinkac L.M."/>
            <person name="Haft D.H."/>
            <person name="Selengut J.D."/>
            <person name="Sanka R."/>
            <person name="DePew J."/>
            <person name="Purushe J."/>
            <person name="Chanthongthip A."/>
            <person name="Lattana O."/>
            <person name="Phetsouvanh R."/>
            <person name="Newton P.N."/>
            <person name="Vinetz J.M."/>
            <person name="Sutton G.G."/>
            <person name="Nierman W.C."/>
            <person name="Fouts D.E."/>
        </authorList>
    </citation>
    <scope>NUCLEOTIDE SEQUENCE [LARGE SCALE GENOMIC DNA]</scope>
    <source>
        <strain evidence="2 3">UI 12758</strain>
    </source>
</reference>
<feature type="transmembrane region" description="Helical" evidence="1">
    <location>
        <begin position="46"/>
        <end position="67"/>
    </location>
</feature>
<protein>
    <submittedName>
        <fullName evidence="2">Uncharacterized protein</fullName>
    </submittedName>
</protein>
<evidence type="ECO:0000313" key="3">
    <source>
        <dbReference type="Proteomes" id="UP000001340"/>
    </source>
</evidence>
<organism evidence="2 3">
    <name type="scientific">Leptospira interrogans str. UI 12758</name>
    <dbReference type="NCBI Taxonomy" id="1049938"/>
    <lineage>
        <taxon>Bacteria</taxon>
        <taxon>Pseudomonadati</taxon>
        <taxon>Spirochaetota</taxon>
        <taxon>Spirochaetia</taxon>
        <taxon>Leptospirales</taxon>
        <taxon>Leptospiraceae</taxon>
        <taxon>Leptospira</taxon>
    </lineage>
</organism>
<proteinExistence type="predicted"/>
<feature type="transmembrane region" description="Helical" evidence="1">
    <location>
        <begin position="20"/>
        <end position="40"/>
    </location>
</feature>
<dbReference type="EMBL" id="AHNR02000064">
    <property type="protein sequence ID" value="EKR53572.1"/>
    <property type="molecule type" value="Genomic_DNA"/>
</dbReference>
<sequence>MDKRKRFLEVCMKDHKMKIAIILAVFFLFLMIMLRFLHFIPTWNKFYIWINYLLFLISIILLLYIIFQIGKVFWKLSKWLTICLIIPLIMPVLFYFSFIFIVNHLAGNEDPRCNIDKITEYPIGEYPKTLFVIYYNCTPDLVFKVRKGWLPIWENVNFVESDSEHSQIIEISDQYGNRYGYDPIQNNFWHILK</sequence>
<keyword evidence="1" id="KW-1133">Transmembrane helix</keyword>
<feature type="transmembrane region" description="Helical" evidence="1">
    <location>
        <begin position="79"/>
        <end position="102"/>
    </location>
</feature>
<evidence type="ECO:0000313" key="2">
    <source>
        <dbReference type="EMBL" id="EKR53572.1"/>
    </source>
</evidence>
<comment type="caution">
    <text evidence="2">The sequence shown here is derived from an EMBL/GenBank/DDBJ whole genome shotgun (WGS) entry which is preliminary data.</text>
</comment>